<proteinExistence type="predicted"/>
<reference evidence="1 2" key="1">
    <citation type="journal article" date="2019" name="Nat. Med.">
        <title>A library of human gut bacterial isolates paired with longitudinal multiomics data enables mechanistic microbiome research.</title>
        <authorList>
            <person name="Poyet M."/>
            <person name="Groussin M."/>
            <person name="Gibbons S.M."/>
            <person name="Avila-Pacheco J."/>
            <person name="Jiang X."/>
            <person name="Kearney S.M."/>
            <person name="Perrotta A.R."/>
            <person name="Berdy B."/>
            <person name="Zhao S."/>
            <person name="Lieberman T.D."/>
            <person name="Swanson P.K."/>
            <person name="Smith M."/>
            <person name="Roesemann S."/>
            <person name="Alexander J.E."/>
            <person name="Rich S.A."/>
            <person name="Livny J."/>
            <person name="Vlamakis H."/>
            <person name="Clish C."/>
            <person name="Bullock K."/>
            <person name="Deik A."/>
            <person name="Scott J."/>
            <person name="Pierce K.A."/>
            <person name="Xavier R.J."/>
            <person name="Alm E.J."/>
        </authorList>
    </citation>
    <scope>NUCLEOTIDE SEQUENCE [LARGE SCALE GENOMIC DNA]</scope>
    <source>
        <strain evidence="1 2">BIOML-A25</strain>
    </source>
</reference>
<dbReference type="Proteomes" id="UP000481700">
    <property type="component" value="Unassembled WGS sequence"/>
</dbReference>
<dbReference type="GeneID" id="75114389"/>
<dbReference type="EMBL" id="VVZV01000375">
    <property type="protein sequence ID" value="KAA5300421.1"/>
    <property type="molecule type" value="Genomic_DNA"/>
</dbReference>
<comment type="caution">
    <text evidence="1">The sequence shown here is derived from an EMBL/GenBank/DDBJ whole genome shotgun (WGS) entry which is preliminary data.</text>
</comment>
<dbReference type="RefSeq" id="WP_032837713.1">
    <property type="nucleotide sequence ID" value="NZ_JAGKHT010000040.1"/>
</dbReference>
<dbReference type="AlphaFoldDB" id="A0A4R4I6U1"/>
<evidence type="ECO:0000313" key="1">
    <source>
        <dbReference type="EMBL" id="KAA5300421.1"/>
    </source>
</evidence>
<sequence>MPDKQKAAFSRTPCRDNSTIVEVPAWSTGMCRRLSCLSPCLSEVKTQGEDKPYPMKNPGGKAGGSYAYYKRYGRNEVLLIELL</sequence>
<name>A0A4R4I6U1_9BACT</name>
<protein>
    <submittedName>
        <fullName evidence="1">Uncharacterized protein</fullName>
    </submittedName>
</protein>
<accession>A0A4R4I6U1</accession>
<gene>
    <name evidence="1" type="ORF">F2Z07_27870</name>
</gene>
<evidence type="ECO:0000313" key="2">
    <source>
        <dbReference type="Proteomes" id="UP000481700"/>
    </source>
</evidence>
<organism evidence="1 2">
    <name type="scientific">Phocaeicola dorei</name>
    <dbReference type="NCBI Taxonomy" id="357276"/>
    <lineage>
        <taxon>Bacteria</taxon>
        <taxon>Pseudomonadati</taxon>
        <taxon>Bacteroidota</taxon>
        <taxon>Bacteroidia</taxon>
        <taxon>Bacteroidales</taxon>
        <taxon>Bacteroidaceae</taxon>
        <taxon>Phocaeicola</taxon>
    </lineage>
</organism>